<proteinExistence type="predicted"/>
<feature type="compositionally biased region" description="Basic and acidic residues" evidence="1">
    <location>
        <begin position="171"/>
        <end position="191"/>
    </location>
</feature>
<evidence type="ECO:0000256" key="1">
    <source>
        <dbReference type="SAM" id="MobiDB-lite"/>
    </source>
</evidence>
<dbReference type="STRING" id="745531.A0A0C3NZH7"/>
<feature type="compositionally biased region" description="Polar residues" evidence="1">
    <location>
        <begin position="151"/>
        <end position="163"/>
    </location>
</feature>
<name>A0A0C3NZH7_PHLG1</name>
<sequence>MSSRAAKKEVRRAQWEAKQKSSAKPALYAHPIPGNIVKVPQDLIKLACKLSLTSGSFIDTKFYAYSRRSAAGKVYKPKAIYANSYILRAKSPNYFEPLLQGGYGGYCAKGPLSGDFPSSFPSECEGEGYDSDSDLEDDGEDDASGDRKSKGTSASEESGSSWTHADPSPSHGEKGKDPEEPKDTEPDAKEEGNDDDFFDSVTTGNVRLMRNFAYPTWNAFMYYLYTEDVEFSLLKSQTQKPKSSEAARNEATTVVAPQCSPKSMYRLAHELGLEDLMKRAKDDIRTKLSTDNILTELFSSFTVKYDDIRDMQIEYACQEAKDVVTNGIYEWMQNLSPQDLKRSVGVISSLIQGLGATSTKQGAIRSNAGSGGTLGATVVAAIGTLEKAKSYTLTLEA</sequence>
<feature type="region of interest" description="Disordered" evidence="1">
    <location>
        <begin position="1"/>
        <end position="22"/>
    </location>
</feature>
<dbReference type="EMBL" id="KN840451">
    <property type="protein sequence ID" value="KIP10839.1"/>
    <property type="molecule type" value="Genomic_DNA"/>
</dbReference>
<dbReference type="AlphaFoldDB" id="A0A0C3NZH7"/>
<organism evidence="2 3">
    <name type="scientific">Phlebiopsis gigantea (strain 11061_1 CR5-6)</name>
    <name type="common">White-rot fungus</name>
    <name type="synonym">Peniophora gigantea</name>
    <dbReference type="NCBI Taxonomy" id="745531"/>
    <lineage>
        <taxon>Eukaryota</taxon>
        <taxon>Fungi</taxon>
        <taxon>Dikarya</taxon>
        <taxon>Basidiomycota</taxon>
        <taxon>Agaricomycotina</taxon>
        <taxon>Agaricomycetes</taxon>
        <taxon>Polyporales</taxon>
        <taxon>Phanerochaetaceae</taxon>
        <taxon>Phlebiopsis</taxon>
    </lineage>
</organism>
<keyword evidence="3" id="KW-1185">Reference proteome</keyword>
<dbReference type="Gene3D" id="3.30.710.10">
    <property type="entry name" value="Potassium Channel Kv1.1, Chain A"/>
    <property type="match status" value="1"/>
</dbReference>
<feature type="compositionally biased region" description="Basic and acidic residues" evidence="1">
    <location>
        <begin position="1"/>
        <end position="19"/>
    </location>
</feature>
<dbReference type="OrthoDB" id="6359816at2759"/>
<accession>A0A0C3NZH7</accession>
<evidence type="ECO:0000313" key="3">
    <source>
        <dbReference type="Proteomes" id="UP000053257"/>
    </source>
</evidence>
<protein>
    <recommendedName>
        <fullName evidence="4">BTB domain-containing protein</fullName>
    </recommendedName>
</protein>
<gene>
    <name evidence="2" type="ORF">PHLGIDRAFT_33725</name>
</gene>
<evidence type="ECO:0008006" key="4">
    <source>
        <dbReference type="Google" id="ProtNLM"/>
    </source>
</evidence>
<evidence type="ECO:0000313" key="2">
    <source>
        <dbReference type="EMBL" id="KIP10839.1"/>
    </source>
</evidence>
<dbReference type="HOGENOM" id="CLU_043561_1_1_1"/>
<feature type="region of interest" description="Disordered" evidence="1">
    <location>
        <begin position="118"/>
        <end position="200"/>
    </location>
</feature>
<dbReference type="InterPro" id="IPR011333">
    <property type="entry name" value="SKP1/BTB/POZ_sf"/>
</dbReference>
<feature type="compositionally biased region" description="Acidic residues" evidence="1">
    <location>
        <begin position="124"/>
        <end position="143"/>
    </location>
</feature>
<reference evidence="2 3" key="1">
    <citation type="journal article" date="2014" name="PLoS Genet.">
        <title>Analysis of the Phlebiopsis gigantea genome, transcriptome and secretome provides insight into its pioneer colonization strategies of wood.</title>
        <authorList>
            <person name="Hori C."/>
            <person name="Ishida T."/>
            <person name="Igarashi K."/>
            <person name="Samejima M."/>
            <person name="Suzuki H."/>
            <person name="Master E."/>
            <person name="Ferreira P."/>
            <person name="Ruiz-Duenas F.J."/>
            <person name="Held B."/>
            <person name="Canessa P."/>
            <person name="Larrondo L.F."/>
            <person name="Schmoll M."/>
            <person name="Druzhinina I.S."/>
            <person name="Kubicek C.P."/>
            <person name="Gaskell J.A."/>
            <person name="Kersten P."/>
            <person name="St John F."/>
            <person name="Glasner J."/>
            <person name="Sabat G."/>
            <person name="Splinter BonDurant S."/>
            <person name="Syed K."/>
            <person name="Yadav J."/>
            <person name="Mgbeahuruike A.C."/>
            <person name="Kovalchuk A."/>
            <person name="Asiegbu F.O."/>
            <person name="Lackner G."/>
            <person name="Hoffmeister D."/>
            <person name="Rencoret J."/>
            <person name="Gutierrez A."/>
            <person name="Sun H."/>
            <person name="Lindquist E."/>
            <person name="Barry K."/>
            <person name="Riley R."/>
            <person name="Grigoriev I.V."/>
            <person name="Henrissat B."/>
            <person name="Kues U."/>
            <person name="Berka R.M."/>
            <person name="Martinez A.T."/>
            <person name="Covert S.F."/>
            <person name="Blanchette R.A."/>
            <person name="Cullen D."/>
        </authorList>
    </citation>
    <scope>NUCLEOTIDE SEQUENCE [LARGE SCALE GENOMIC DNA]</scope>
    <source>
        <strain evidence="2 3">11061_1 CR5-6</strain>
    </source>
</reference>
<dbReference type="Proteomes" id="UP000053257">
    <property type="component" value="Unassembled WGS sequence"/>
</dbReference>